<keyword evidence="2" id="KW-0067">ATP-binding</keyword>
<comment type="caution">
    <text evidence="4">The sequence shown here is derived from an EMBL/GenBank/DDBJ whole genome shotgun (WGS) entry which is preliminary data.</text>
</comment>
<organism evidence="4 5">
    <name type="scientific">Actinomadura meridiana</name>
    <dbReference type="NCBI Taxonomy" id="559626"/>
    <lineage>
        <taxon>Bacteria</taxon>
        <taxon>Bacillati</taxon>
        <taxon>Actinomycetota</taxon>
        <taxon>Actinomycetes</taxon>
        <taxon>Streptosporangiales</taxon>
        <taxon>Thermomonosporaceae</taxon>
        <taxon>Actinomadura</taxon>
    </lineage>
</organism>
<dbReference type="InterPro" id="IPR000792">
    <property type="entry name" value="Tscrpt_reg_LuxR_C"/>
</dbReference>
<keyword evidence="1" id="KW-0547">Nucleotide-binding</keyword>
<keyword evidence="5" id="KW-1185">Reference proteome</keyword>
<evidence type="ECO:0000259" key="3">
    <source>
        <dbReference type="PROSITE" id="PS50043"/>
    </source>
</evidence>
<dbReference type="PRINTS" id="PR00038">
    <property type="entry name" value="HTHLUXR"/>
</dbReference>
<dbReference type="CDD" id="cd06170">
    <property type="entry name" value="LuxR_C_like"/>
    <property type="match status" value="1"/>
</dbReference>
<dbReference type="Pfam" id="PF13191">
    <property type="entry name" value="AAA_16"/>
    <property type="match status" value="1"/>
</dbReference>
<dbReference type="InterPro" id="IPR016032">
    <property type="entry name" value="Sig_transdc_resp-reg_C-effctor"/>
</dbReference>
<sequence length="897" mass="96334">MGIVNGALANGKTALVQAFAEHAAESGAAVLSATASTELAFPLGVVEQLFQECEKCDDDIARTIESYVGPAPPTGAHDDAPGRVGQVTVSLLRTLSEALLDLAGRQPVIIVVDDASLADVPSLQCLLHLVRRLRSSALMLVLVERDNGPMLPRRFQAELLRLLNYRQITLGALSPTGVAAWLESTLGTPVEHAFTAAAQELTGGNPLLLSAVIDDQRSSRGRPGAGHAYMRAMLDLLYRGGVTLSRVADALAVLGDPASISLLSRSTDTDEAAAARAVEVMGAAGLLTDSGRFRHGAMRRAILDGMAPDARRGLHARAARLLHEDGAAPSAVAAHVLASDDIPQWSIPVLHLAARQAMTEGDTDSAIDYLRRAYDACSDAGQRAALAALLISAQWPKNPAAAVHVYLPELFSALQDGLLKQEHSVQTFNHLLWHGRTAEVATTMGAENGRMPNLDDTDLWLPYVYPGLFEGVRGDRAERPSASLAGSTVPVWAPQRQAATAMGEMLRGMGSEESLAKAEQLLLGTRLSDITLLPTTAALVTMLWGGRLDTVASWCDMVLRDPAITRMPMWQAIFTCVRGTVHYLRGELADAERCTRGALTLVSPECWGVAVGMPLAFLVLAATAMGKYELARIYLHTHVPDAMFQTLCGPYYLSARGQFHLSVGRYGAALSDFLACGEALTRWGFDNPEILPWRSQAAQAYLCVGDADRAGVLVRDQLDLVRPDQTRAHAATLRLHAASHEGEKKANLLRKAASYFERSGDALELAYTLADLSHAHTALGLHDQADTAARQALQLADQCGAVPLKTALLATITQSAPMLPSAFTACDSEKLAALSNAERRVALLAAQGFANREIADELFITVSTVEQHLTRVYRKLSVKRRSELEARFRTSVLVRND</sequence>
<dbReference type="InterPro" id="IPR027417">
    <property type="entry name" value="P-loop_NTPase"/>
</dbReference>
<dbReference type="InterPro" id="IPR041664">
    <property type="entry name" value="AAA_16"/>
</dbReference>
<dbReference type="PROSITE" id="PS00622">
    <property type="entry name" value="HTH_LUXR_1"/>
    <property type="match status" value="1"/>
</dbReference>
<feature type="domain" description="HTH luxR-type" evidence="3">
    <location>
        <begin position="827"/>
        <end position="892"/>
    </location>
</feature>
<dbReference type="SUPFAM" id="SSF52540">
    <property type="entry name" value="P-loop containing nucleoside triphosphate hydrolases"/>
    <property type="match status" value="1"/>
</dbReference>
<dbReference type="PROSITE" id="PS50043">
    <property type="entry name" value="HTH_LUXR_2"/>
    <property type="match status" value="1"/>
</dbReference>
<dbReference type="Gene3D" id="1.10.10.10">
    <property type="entry name" value="Winged helix-like DNA-binding domain superfamily/Winged helix DNA-binding domain"/>
    <property type="match status" value="1"/>
</dbReference>
<evidence type="ECO:0000256" key="1">
    <source>
        <dbReference type="ARBA" id="ARBA00022741"/>
    </source>
</evidence>
<evidence type="ECO:0000313" key="5">
    <source>
        <dbReference type="Proteomes" id="UP001501710"/>
    </source>
</evidence>
<name>A0ABP8C242_9ACTN</name>
<dbReference type="PANTHER" id="PTHR16305">
    <property type="entry name" value="TESTICULAR SOLUBLE ADENYLYL CYCLASE"/>
    <property type="match status" value="1"/>
</dbReference>
<protein>
    <recommendedName>
        <fullName evidence="3">HTH luxR-type domain-containing protein</fullName>
    </recommendedName>
</protein>
<dbReference type="SUPFAM" id="SSF46894">
    <property type="entry name" value="C-terminal effector domain of the bipartite response regulators"/>
    <property type="match status" value="1"/>
</dbReference>
<dbReference type="Gene3D" id="1.25.40.10">
    <property type="entry name" value="Tetratricopeptide repeat domain"/>
    <property type="match status" value="1"/>
</dbReference>
<accession>A0ABP8C242</accession>
<reference evidence="5" key="1">
    <citation type="journal article" date="2019" name="Int. J. Syst. Evol. Microbiol.">
        <title>The Global Catalogue of Microorganisms (GCM) 10K type strain sequencing project: providing services to taxonomists for standard genome sequencing and annotation.</title>
        <authorList>
            <consortium name="The Broad Institute Genomics Platform"/>
            <consortium name="The Broad Institute Genome Sequencing Center for Infectious Disease"/>
            <person name="Wu L."/>
            <person name="Ma J."/>
        </authorList>
    </citation>
    <scope>NUCLEOTIDE SEQUENCE [LARGE SCALE GENOMIC DNA]</scope>
    <source>
        <strain evidence="5">JCM 17440</strain>
    </source>
</reference>
<dbReference type="InterPro" id="IPR011990">
    <property type="entry name" value="TPR-like_helical_dom_sf"/>
</dbReference>
<dbReference type="SUPFAM" id="SSF48452">
    <property type="entry name" value="TPR-like"/>
    <property type="match status" value="1"/>
</dbReference>
<dbReference type="InterPro" id="IPR036388">
    <property type="entry name" value="WH-like_DNA-bd_sf"/>
</dbReference>
<gene>
    <name evidence="4" type="ORF">GCM10022254_31810</name>
</gene>
<evidence type="ECO:0000256" key="2">
    <source>
        <dbReference type="ARBA" id="ARBA00022840"/>
    </source>
</evidence>
<dbReference type="Pfam" id="PF00196">
    <property type="entry name" value="GerE"/>
    <property type="match status" value="1"/>
</dbReference>
<dbReference type="EMBL" id="BAABAS010000006">
    <property type="protein sequence ID" value="GAA4232303.1"/>
    <property type="molecule type" value="Genomic_DNA"/>
</dbReference>
<dbReference type="SMART" id="SM00421">
    <property type="entry name" value="HTH_LUXR"/>
    <property type="match status" value="1"/>
</dbReference>
<dbReference type="Proteomes" id="UP001501710">
    <property type="component" value="Unassembled WGS sequence"/>
</dbReference>
<dbReference type="PANTHER" id="PTHR16305:SF35">
    <property type="entry name" value="TRANSCRIPTIONAL ACTIVATOR DOMAIN"/>
    <property type="match status" value="1"/>
</dbReference>
<proteinExistence type="predicted"/>
<evidence type="ECO:0000313" key="4">
    <source>
        <dbReference type="EMBL" id="GAA4232303.1"/>
    </source>
</evidence>